<dbReference type="Proteomes" id="UP001610631">
    <property type="component" value="Unassembled WGS sequence"/>
</dbReference>
<organism evidence="1 2">
    <name type="scientific">Streptomyces racemochromogenes</name>
    <dbReference type="NCBI Taxonomy" id="67353"/>
    <lineage>
        <taxon>Bacteria</taxon>
        <taxon>Bacillati</taxon>
        <taxon>Actinomycetota</taxon>
        <taxon>Actinomycetes</taxon>
        <taxon>Kitasatosporales</taxon>
        <taxon>Streptomycetaceae</taxon>
        <taxon>Streptomyces</taxon>
    </lineage>
</organism>
<proteinExistence type="predicted"/>
<dbReference type="RefSeq" id="WP_169791037.1">
    <property type="nucleotide sequence ID" value="NZ_JBBDHD010000115.1"/>
</dbReference>
<evidence type="ECO:0000313" key="2">
    <source>
        <dbReference type="Proteomes" id="UP001610631"/>
    </source>
</evidence>
<sequence length="51" mass="5247">METRDFELLAHLHALPETDPVGADGAGFADTCVCVGILTILNTVCVGVSCA</sequence>
<dbReference type="EMBL" id="JBBDHD010000115">
    <property type="protein sequence ID" value="MFH7599226.1"/>
    <property type="molecule type" value="Genomic_DNA"/>
</dbReference>
<dbReference type="NCBIfam" id="NF038147">
    <property type="entry name" value="lanti_IV_venA"/>
    <property type="match status" value="1"/>
</dbReference>
<comment type="caution">
    <text evidence="1">The sequence shown here is derived from an EMBL/GenBank/DDBJ whole genome shotgun (WGS) entry which is preliminary data.</text>
</comment>
<name>A0ABW7PLE5_9ACTN</name>
<accession>A0ABW7PLE5</accession>
<keyword evidence="2" id="KW-1185">Reference proteome</keyword>
<gene>
    <name evidence="1" type="ORF">WDV06_29630</name>
</gene>
<protein>
    <submittedName>
        <fullName evidence="1">VenA family class IV lanthipeptide</fullName>
    </submittedName>
</protein>
<evidence type="ECO:0000313" key="1">
    <source>
        <dbReference type="EMBL" id="MFH7599226.1"/>
    </source>
</evidence>
<reference evidence="1 2" key="1">
    <citation type="submission" date="2024-03" db="EMBL/GenBank/DDBJ databases">
        <title>Whole genome sequencing of Streptomyces racemochromogenes, to identify antimicrobial biosynthetic gene clusters.</title>
        <authorList>
            <person name="Suryawanshi P."/>
            <person name="Krishnaraj P.U."/>
            <person name="Arun Y.P."/>
            <person name="Suryawanshi M.P."/>
            <person name="Rakshit O."/>
        </authorList>
    </citation>
    <scope>NUCLEOTIDE SEQUENCE [LARGE SCALE GENOMIC DNA]</scope>
    <source>
        <strain evidence="1 2">AUDT626</strain>
    </source>
</reference>